<feature type="compositionally biased region" description="Polar residues" evidence="2">
    <location>
        <begin position="826"/>
        <end position="843"/>
    </location>
</feature>
<dbReference type="Proteomes" id="UP000325315">
    <property type="component" value="Unassembled WGS sequence"/>
</dbReference>
<keyword evidence="5" id="KW-1185">Reference proteome</keyword>
<feature type="coiled-coil region" evidence="1">
    <location>
        <begin position="1048"/>
        <end position="1075"/>
    </location>
</feature>
<feature type="region of interest" description="Disordered" evidence="2">
    <location>
        <begin position="743"/>
        <end position="762"/>
    </location>
</feature>
<dbReference type="InterPro" id="IPR040850">
    <property type="entry name" value="Knl1_RWD_C"/>
</dbReference>
<feature type="region of interest" description="Disordered" evidence="2">
    <location>
        <begin position="1"/>
        <end position="20"/>
    </location>
</feature>
<name>A0A5B6VQT0_9ROSI</name>
<reference evidence="5" key="1">
    <citation type="journal article" date="2019" name="Plant Biotechnol. J.">
        <title>Genome sequencing of the Australian wild diploid species Gossypium australe highlights disease resistance and delayed gland morphogenesis.</title>
        <authorList>
            <person name="Cai Y."/>
            <person name="Cai X."/>
            <person name="Wang Q."/>
            <person name="Wang P."/>
            <person name="Zhang Y."/>
            <person name="Cai C."/>
            <person name="Xu Y."/>
            <person name="Wang K."/>
            <person name="Zhou Z."/>
            <person name="Wang C."/>
            <person name="Geng S."/>
            <person name="Li B."/>
            <person name="Dong Q."/>
            <person name="Hou Y."/>
            <person name="Wang H."/>
            <person name="Ai P."/>
            <person name="Liu Z."/>
            <person name="Yi F."/>
            <person name="Sun M."/>
            <person name="An G."/>
            <person name="Cheng J."/>
            <person name="Zhang Y."/>
            <person name="Shi Q."/>
            <person name="Xie Y."/>
            <person name="Shi X."/>
            <person name="Chang Y."/>
            <person name="Huang F."/>
            <person name="Chen Y."/>
            <person name="Hong S."/>
            <person name="Mi L."/>
            <person name="Sun Q."/>
            <person name="Zhang L."/>
            <person name="Zhou B."/>
            <person name="Peng R."/>
            <person name="Zhang X."/>
            <person name="Liu F."/>
        </authorList>
    </citation>
    <scope>NUCLEOTIDE SEQUENCE [LARGE SCALE GENOMIC DNA]</scope>
    <source>
        <strain evidence="5">cv. PA1801</strain>
    </source>
</reference>
<evidence type="ECO:0000313" key="4">
    <source>
        <dbReference type="EMBL" id="KAA3471335.1"/>
    </source>
</evidence>
<evidence type="ECO:0000256" key="1">
    <source>
        <dbReference type="SAM" id="Coils"/>
    </source>
</evidence>
<feature type="region of interest" description="Disordered" evidence="2">
    <location>
        <begin position="769"/>
        <end position="792"/>
    </location>
</feature>
<dbReference type="Pfam" id="PF18210">
    <property type="entry name" value="Knl1_RWD_C"/>
    <property type="match status" value="1"/>
</dbReference>
<sequence length="1315" mass="145632">MASKFPDEPPSNTQETDEETIAFRKKLSRRVSFAECEITSVHIFNRDDDYESPQHSTPTPASERGKEVLGLFRDLIDSDDDDNDDDVLSVEKSFLRPMESPSPGGSSTVGSAISNDGRFSLHSPFLLMKRMVNANKCRVLKFLLKYLVAEDNFFGPVSANFIQPGRLSDSAASDDNHDITMDSITFSMHFRSIASSESGELNTLTTTGVCLPSEEKTPCQATMPSDPKSFIVLTKAKKVKSPSPVPISKFSGREESNGMSLVGESMRRYDYGKLSPTLEALLAEGSKEFNAIPAFESTTPKSSSEVALSYGHKNDCMELSNYRNQELCNMNNHDMSGKGISFARDKMIESTGDSATTLTDQTMCDCSSNTKDGSVAENFVDHQIQTPNQLNKEEMHRSPLAGSIHSLSAKRQQLLLDTTNSPRHALFVTPSPKQSGSFLSQGSIKQGGSVPSVLKSNIKLKILECTPLASAFNDGILKSKIRLLDSLSSRASACSFSKIMEPSEDFQCQHVTAPAINLEEQLSGVGLKQGEIDGPVTPKNISYLSQDGGTTELLEDKEHYEKYAERMGITTSPSKCTHSGKKMIHHSMTSVDPSDGTQVASAFNSSSMGITLDIGKDKRDLDTAYKLVSPLVNRSKEKLCSSTEHHSSLSGNLKPHDQDNSIIIVSREEPNSLETVPSSNYLTATAENRTQSSLPLIKANHLTGTSIGFALKLQSRSPEKNIETAIEITQFSGSFIQEQMKVSSSYASPDAPRSKNDQLPLKSGAMIAQSPFRKKQTQSPTSKEPSCSPYRKEMHRGLCGDNMQLPVAKDVLSLSCHSTIQTIDNHLQRSVQDPSPDQDNQNSSKRKRKSEVVLADMHPADKNKCIQQSPNFREIGEKNMERMLEYSNGSNIGNKGIEGGKTLMNMTDISSKLSADTKQLLSPSFDKLNIKVINMLEDKLLHQQKVNKLEMLCSEIQSKLGSAYGQSCNIQYKSVAETRLLLYRLVYEKAKLQLMQLKRERLLVQLLRTGVWESQMLKLNYVKHPSVSAGRDTQLDNNTCSVRSGVNLEGTNDKVTTMKHEADALEKKINNLTKSLCPHFKIKGELSCADTIDLLNDHLKKRTCWGYIRQDMLNRNGYHNVILNYHEFLSQSLTLDTSPNSSIFVGNKLNDVNISKNFPNMDACSAFAYVFNHEYTKKYVGPKSLAQETQRTSSLLRNLLDVIEEVQIARLEIRGPILTSFHSPSAKQLDLQLAFIDFESGVKLIMSLDMTCLNCGVYPSEILPHHLQTSTTRTDDLHCPLSIEIKAAISNLRAGYSRIIRLCRCVTQVLQSSGR</sequence>
<evidence type="ECO:0000256" key="2">
    <source>
        <dbReference type="SAM" id="MobiDB-lite"/>
    </source>
</evidence>
<dbReference type="EMBL" id="SMMG02000006">
    <property type="protein sequence ID" value="KAA3471335.1"/>
    <property type="molecule type" value="Genomic_DNA"/>
</dbReference>
<dbReference type="PANTHER" id="PTHR35707:SF1">
    <property type="entry name" value="SPC7 KINETOCHORE PROTEIN DOMAIN-CONTAINING PROTEIN"/>
    <property type="match status" value="1"/>
</dbReference>
<comment type="caution">
    <text evidence="4">The sequence shown here is derived from an EMBL/GenBank/DDBJ whole genome shotgun (WGS) entry which is preliminary data.</text>
</comment>
<dbReference type="OrthoDB" id="1929367at2759"/>
<evidence type="ECO:0000313" key="5">
    <source>
        <dbReference type="Proteomes" id="UP000325315"/>
    </source>
</evidence>
<feature type="domain" description="Knl1 C-terminal RWD" evidence="3">
    <location>
        <begin position="1058"/>
        <end position="1202"/>
    </location>
</feature>
<keyword evidence="1" id="KW-0175">Coiled coil</keyword>
<dbReference type="PANTHER" id="PTHR35707">
    <property type="entry name" value="OS06G0608100 PROTEIN"/>
    <property type="match status" value="1"/>
</dbReference>
<evidence type="ECO:0000259" key="3">
    <source>
        <dbReference type="Pfam" id="PF18210"/>
    </source>
</evidence>
<protein>
    <submittedName>
        <fullName evidence="4">Cytochrome P450</fullName>
    </submittedName>
</protein>
<proteinExistence type="predicted"/>
<feature type="region of interest" description="Disordered" evidence="2">
    <location>
        <begin position="826"/>
        <end position="851"/>
    </location>
</feature>
<gene>
    <name evidence="4" type="ORF">EPI10_016965</name>
</gene>
<accession>A0A5B6VQT0</accession>
<organism evidence="4 5">
    <name type="scientific">Gossypium australe</name>
    <dbReference type="NCBI Taxonomy" id="47621"/>
    <lineage>
        <taxon>Eukaryota</taxon>
        <taxon>Viridiplantae</taxon>
        <taxon>Streptophyta</taxon>
        <taxon>Embryophyta</taxon>
        <taxon>Tracheophyta</taxon>
        <taxon>Spermatophyta</taxon>
        <taxon>Magnoliopsida</taxon>
        <taxon>eudicotyledons</taxon>
        <taxon>Gunneridae</taxon>
        <taxon>Pentapetalae</taxon>
        <taxon>rosids</taxon>
        <taxon>malvids</taxon>
        <taxon>Malvales</taxon>
        <taxon>Malvaceae</taxon>
        <taxon>Malvoideae</taxon>
        <taxon>Gossypium</taxon>
    </lineage>
</organism>